<reference evidence="4" key="1">
    <citation type="journal article" date="2019" name="Int. J. Syst. Evol. Microbiol.">
        <title>The Global Catalogue of Microorganisms (GCM) 10K type strain sequencing project: providing services to taxonomists for standard genome sequencing and annotation.</title>
        <authorList>
            <consortium name="The Broad Institute Genomics Platform"/>
            <consortium name="The Broad Institute Genome Sequencing Center for Infectious Disease"/>
            <person name="Wu L."/>
            <person name="Ma J."/>
        </authorList>
    </citation>
    <scope>NUCLEOTIDE SEQUENCE [LARGE SCALE GENOMIC DNA]</scope>
    <source>
        <strain evidence="4">JCM 3369</strain>
    </source>
</reference>
<keyword evidence="4" id="KW-1185">Reference proteome</keyword>
<name>A0ABW2CF30_9ACTN</name>
<dbReference type="InterPro" id="IPR036513">
    <property type="entry name" value="STAS_dom_sf"/>
</dbReference>
<feature type="compositionally biased region" description="Basic and acidic residues" evidence="1">
    <location>
        <begin position="144"/>
        <end position="155"/>
    </location>
</feature>
<protein>
    <submittedName>
        <fullName evidence="3">STAS domain-containing protein</fullName>
    </submittedName>
</protein>
<dbReference type="SUPFAM" id="SSF52091">
    <property type="entry name" value="SpoIIaa-like"/>
    <property type="match status" value="1"/>
</dbReference>
<dbReference type="EMBL" id="JBHSXS010000002">
    <property type="protein sequence ID" value="MFC6879095.1"/>
    <property type="molecule type" value="Genomic_DNA"/>
</dbReference>
<comment type="caution">
    <text evidence="3">The sequence shown here is derived from an EMBL/GenBank/DDBJ whole genome shotgun (WGS) entry which is preliminary data.</text>
</comment>
<gene>
    <name evidence="3" type="ORF">ACFQKB_04875</name>
</gene>
<evidence type="ECO:0000313" key="4">
    <source>
        <dbReference type="Proteomes" id="UP001596380"/>
    </source>
</evidence>
<dbReference type="CDD" id="cd07043">
    <property type="entry name" value="STAS_anti-anti-sigma_factors"/>
    <property type="match status" value="1"/>
</dbReference>
<feature type="region of interest" description="Disordered" evidence="1">
    <location>
        <begin position="139"/>
        <end position="163"/>
    </location>
</feature>
<dbReference type="InterPro" id="IPR002645">
    <property type="entry name" value="STAS_dom"/>
</dbReference>
<dbReference type="PROSITE" id="PS50801">
    <property type="entry name" value="STAS"/>
    <property type="match status" value="1"/>
</dbReference>
<sequence>MAPLRMQTSKLGRHVLVTLGGEIDASNSRTLTDRLIVLLGEAAEHAGGEDGAGARRDEAGVIVHLAELAFCDASGLSSFVVAAGAAEDLGVGFAVAGASGLAERILDVTGLAKAEWVHPDLSEAVRALYSDARPSERLSIVPTARDRRDAREHRDRRGRPAAG</sequence>
<dbReference type="Proteomes" id="UP001596380">
    <property type="component" value="Unassembled WGS sequence"/>
</dbReference>
<organism evidence="3 4">
    <name type="scientific">Actinomadura yumaensis</name>
    <dbReference type="NCBI Taxonomy" id="111807"/>
    <lineage>
        <taxon>Bacteria</taxon>
        <taxon>Bacillati</taxon>
        <taxon>Actinomycetota</taxon>
        <taxon>Actinomycetes</taxon>
        <taxon>Streptosporangiales</taxon>
        <taxon>Thermomonosporaceae</taxon>
        <taxon>Actinomadura</taxon>
    </lineage>
</organism>
<evidence type="ECO:0000313" key="3">
    <source>
        <dbReference type="EMBL" id="MFC6879095.1"/>
    </source>
</evidence>
<accession>A0ABW2CF30</accession>
<proteinExistence type="predicted"/>
<feature type="domain" description="STAS" evidence="2">
    <location>
        <begin position="4"/>
        <end position="128"/>
    </location>
</feature>
<evidence type="ECO:0000259" key="2">
    <source>
        <dbReference type="PROSITE" id="PS50801"/>
    </source>
</evidence>
<dbReference type="RefSeq" id="WP_160823786.1">
    <property type="nucleotide sequence ID" value="NZ_JBHSXS010000002.1"/>
</dbReference>
<dbReference type="Pfam" id="PF01740">
    <property type="entry name" value="STAS"/>
    <property type="match status" value="1"/>
</dbReference>
<dbReference type="Gene3D" id="3.30.750.24">
    <property type="entry name" value="STAS domain"/>
    <property type="match status" value="1"/>
</dbReference>
<evidence type="ECO:0000256" key="1">
    <source>
        <dbReference type="SAM" id="MobiDB-lite"/>
    </source>
</evidence>